<keyword evidence="9 11" id="KW-0521">NADP</keyword>
<evidence type="ECO:0000256" key="4">
    <source>
        <dbReference type="ARBA" id="ARBA00022603"/>
    </source>
</evidence>
<evidence type="ECO:0000256" key="8">
    <source>
        <dbReference type="ARBA" id="ARBA00022827"/>
    </source>
</evidence>
<dbReference type="AlphaFoldDB" id="A0A0S3QV41"/>
<keyword evidence="3 11" id="KW-0963">Cytoplasm</keyword>
<keyword evidence="7 11" id="KW-0819">tRNA processing</keyword>
<dbReference type="Pfam" id="PF01134">
    <property type="entry name" value="GIDA"/>
    <property type="match status" value="1"/>
</dbReference>
<sequence length="443" mass="49725">MSYVTIVGAGLAGVEAAFAVAKLGYKVRLYEMRPLKMTPAHKTPYFAELVCSNSLKSDSPDTASGLLKSEMRLLGSVLLKVAEEVKVPAGSALAVDRNLFAQEITEMVKNCKKIEVINKEITELPSERPCIIATGPLTSDALAKAIEDFLGVGSLSFYDAIAPIVDGESIDYSCAFWGDRYGKGSGDYLNCPLTKEEYERFYQALIEAECVPFKEFEEPKYFEGCMPIEEMARRGKETLLFGPMKPVGLVDPRTGKQPFAVVQLRKEDREGRMFNIVGFQTKMKYPEQDRVFRLIPALRNAEFLRYGSIHRNTYINSPKVLEATLQCKRDRALFFAGQITGVEGYMESASTGIIAGINAARLVDYKDPIVPPEVTMIGALLRYISTPKKDFQPMNANFGLLPQLDNKIRDKKKKKLMLYERAIQAMKKWIEENNLEVLRREVV</sequence>
<feature type="binding site" evidence="11">
    <location>
        <begin position="8"/>
        <end position="13"/>
    </location>
    <ligand>
        <name>FAD</name>
        <dbReference type="ChEBI" id="CHEBI:57692"/>
    </ligand>
</feature>
<dbReference type="KEGG" id="ttk:TST_1405"/>
<comment type="cofactor">
    <cofactor evidence="1 11">
        <name>FAD</name>
        <dbReference type="ChEBI" id="CHEBI:57692"/>
    </cofactor>
</comment>
<dbReference type="InterPro" id="IPR036188">
    <property type="entry name" value="FAD/NAD-bd_sf"/>
</dbReference>
<evidence type="ECO:0000256" key="2">
    <source>
        <dbReference type="ARBA" id="ARBA00003717"/>
    </source>
</evidence>
<dbReference type="GO" id="GO:0047151">
    <property type="term" value="F:tRNA (uracil(54)-C5)-methyltransferase activity, 5,10-methylenetetrahydrofolate-dependent"/>
    <property type="evidence" value="ECO:0007669"/>
    <property type="project" value="UniProtKB-UniRule"/>
</dbReference>
<dbReference type="InterPro" id="IPR040131">
    <property type="entry name" value="MnmG_N"/>
</dbReference>
<dbReference type="GO" id="GO:0050660">
    <property type="term" value="F:flavin adenine dinucleotide binding"/>
    <property type="evidence" value="ECO:0007669"/>
    <property type="project" value="UniProtKB-UniRule"/>
</dbReference>
<dbReference type="InterPro" id="IPR004417">
    <property type="entry name" value="TrmFO"/>
</dbReference>
<comment type="function">
    <text evidence="11">Catalyzes the folate-dependent formation of 5-methyl-uridine at position 54 (M-5-U54) in all tRNAs.</text>
</comment>
<keyword evidence="14" id="KW-1185">Reference proteome</keyword>
<dbReference type="PANTHER" id="PTHR11806">
    <property type="entry name" value="GLUCOSE INHIBITED DIVISION PROTEIN A"/>
    <property type="match status" value="1"/>
</dbReference>
<evidence type="ECO:0000256" key="3">
    <source>
        <dbReference type="ARBA" id="ARBA00022490"/>
    </source>
</evidence>
<dbReference type="Gene3D" id="3.50.50.60">
    <property type="entry name" value="FAD/NAD(P)-binding domain"/>
    <property type="match status" value="2"/>
</dbReference>
<dbReference type="GO" id="GO:0005829">
    <property type="term" value="C:cytosol"/>
    <property type="evidence" value="ECO:0007669"/>
    <property type="project" value="TreeGrafter"/>
</dbReference>
<comment type="subcellular location">
    <subcellularLocation>
        <location evidence="11">Cytoplasm</location>
    </subcellularLocation>
</comment>
<comment type="catalytic activity">
    <reaction evidence="11">
        <text>uridine(54) in tRNA + (6R)-5,10-methylene-5,6,7,8-tetrahydrofolate + NADH + H(+) = 5-methyluridine(54) in tRNA + (6S)-5,6,7,8-tetrahydrofolate + NAD(+)</text>
        <dbReference type="Rhea" id="RHEA:16873"/>
        <dbReference type="Rhea" id="RHEA-COMP:10167"/>
        <dbReference type="Rhea" id="RHEA-COMP:10193"/>
        <dbReference type="ChEBI" id="CHEBI:15378"/>
        <dbReference type="ChEBI" id="CHEBI:15636"/>
        <dbReference type="ChEBI" id="CHEBI:57453"/>
        <dbReference type="ChEBI" id="CHEBI:57540"/>
        <dbReference type="ChEBI" id="CHEBI:57945"/>
        <dbReference type="ChEBI" id="CHEBI:65315"/>
        <dbReference type="ChEBI" id="CHEBI:74447"/>
        <dbReference type="EC" id="2.1.1.74"/>
    </reaction>
</comment>
<evidence type="ECO:0000313" key="13">
    <source>
        <dbReference type="EMBL" id="BAT72192.1"/>
    </source>
</evidence>
<dbReference type="Proteomes" id="UP000063234">
    <property type="component" value="Chromosome"/>
</dbReference>
<dbReference type="GO" id="GO:0030488">
    <property type="term" value="P:tRNA methylation"/>
    <property type="evidence" value="ECO:0007669"/>
    <property type="project" value="TreeGrafter"/>
</dbReference>
<keyword evidence="8 11" id="KW-0274">FAD</keyword>
<dbReference type="PROSITE" id="PS01281">
    <property type="entry name" value="GIDA_2"/>
    <property type="match status" value="1"/>
</dbReference>
<dbReference type="InterPro" id="IPR020595">
    <property type="entry name" value="MnmG-rel_CS"/>
</dbReference>
<dbReference type="GO" id="GO:0002098">
    <property type="term" value="P:tRNA wobble uridine modification"/>
    <property type="evidence" value="ECO:0007669"/>
    <property type="project" value="TreeGrafter"/>
</dbReference>
<evidence type="ECO:0000259" key="12">
    <source>
        <dbReference type="Pfam" id="PF01134"/>
    </source>
</evidence>
<protein>
    <recommendedName>
        <fullName evidence="11">Methylenetetrahydrofolate--tRNA-(uracil-5-)-methyltransferase TrmFO</fullName>
        <ecNumber evidence="11">2.1.1.74</ecNumber>
    </recommendedName>
    <alternativeName>
        <fullName evidence="11">Folate-dependent tRNA (uracil-5-)-methyltransferase</fullName>
    </alternativeName>
    <alternativeName>
        <fullName evidence="11">Folate-dependent tRNA(M-5-U54)-methyltransferase</fullName>
    </alternativeName>
</protein>
<evidence type="ECO:0000256" key="6">
    <source>
        <dbReference type="ARBA" id="ARBA00022679"/>
    </source>
</evidence>
<organism evidence="13 14">
    <name type="scientific">Thermosulfidibacter takaii (strain DSM 17441 / JCM 13301 / NBRC 103674 / ABI70S6)</name>
    <dbReference type="NCBI Taxonomy" id="1298851"/>
    <lineage>
        <taxon>Bacteria</taxon>
        <taxon>Pseudomonadati</taxon>
        <taxon>Thermosulfidibacterota</taxon>
        <taxon>Thermosulfidibacteria</taxon>
        <taxon>Thermosulfidibacterales</taxon>
        <taxon>Thermosulfidibacteraceae</taxon>
    </lineage>
</organism>
<dbReference type="NCBIfam" id="TIGR00137">
    <property type="entry name" value="gid_trmFO"/>
    <property type="match status" value="1"/>
</dbReference>
<keyword evidence="6 11" id="KW-0808">Transferase</keyword>
<name>A0A0S3QV41_THET7</name>
<dbReference type="HAMAP" id="MF_01037">
    <property type="entry name" value="TrmFO"/>
    <property type="match status" value="1"/>
</dbReference>
<dbReference type="PATRIC" id="fig|1298851.3.peg.1479"/>
<dbReference type="InterPro" id="IPR002218">
    <property type="entry name" value="MnmG-rel"/>
</dbReference>
<keyword evidence="10 11" id="KW-0520">NAD</keyword>
<evidence type="ECO:0000256" key="7">
    <source>
        <dbReference type="ARBA" id="ARBA00022694"/>
    </source>
</evidence>
<comment type="catalytic activity">
    <reaction evidence="11">
        <text>uridine(54) in tRNA + (6R)-5,10-methylene-5,6,7,8-tetrahydrofolate + NADPH + H(+) = 5-methyluridine(54) in tRNA + (6S)-5,6,7,8-tetrahydrofolate + NADP(+)</text>
        <dbReference type="Rhea" id="RHEA:62372"/>
        <dbReference type="Rhea" id="RHEA-COMP:10167"/>
        <dbReference type="Rhea" id="RHEA-COMP:10193"/>
        <dbReference type="ChEBI" id="CHEBI:15378"/>
        <dbReference type="ChEBI" id="CHEBI:15636"/>
        <dbReference type="ChEBI" id="CHEBI:57453"/>
        <dbReference type="ChEBI" id="CHEBI:57783"/>
        <dbReference type="ChEBI" id="CHEBI:58349"/>
        <dbReference type="ChEBI" id="CHEBI:65315"/>
        <dbReference type="ChEBI" id="CHEBI:74447"/>
        <dbReference type="EC" id="2.1.1.74"/>
    </reaction>
</comment>
<dbReference type="SUPFAM" id="SSF51905">
    <property type="entry name" value="FAD/NAD(P)-binding domain"/>
    <property type="match status" value="1"/>
</dbReference>
<comment type="function">
    <text evidence="2">NAD-binding protein involved in the addition of a carboxymethylaminomethyl (cmnm) group at the wobble position (U34) of certain tRNAs, forming tRNA-cmnm(5)s(2)U34.</text>
</comment>
<dbReference type="EMBL" id="AP013035">
    <property type="protein sequence ID" value="BAT72192.1"/>
    <property type="molecule type" value="Genomic_DNA"/>
</dbReference>
<accession>A0A0S3QV41</accession>
<gene>
    <name evidence="11 13" type="primary">trmFO</name>
    <name evidence="13" type="ORF">TST_1405</name>
</gene>
<proteinExistence type="inferred from homology"/>
<keyword evidence="4 11" id="KW-0489">Methyltransferase</keyword>
<evidence type="ECO:0000313" key="14">
    <source>
        <dbReference type="Proteomes" id="UP000063234"/>
    </source>
</evidence>
<evidence type="ECO:0000256" key="5">
    <source>
        <dbReference type="ARBA" id="ARBA00022630"/>
    </source>
</evidence>
<dbReference type="PANTHER" id="PTHR11806:SF2">
    <property type="entry name" value="METHYLENETETRAHYDROFOLATE--TRNA-(URACIL-5-)-METHYLTRANSFERASE TRMFO"/>
    <property type="match status" value="1"/>
</dbReference>
<evidence type="ECO:0000256" key="11">
    <source>
        <dbReference type="HAMAP-Rule" id="MF_01037"/>
    </source>
</evidence>
<evidence type="ECO:0000256" key="10">
    <source>
        <dbReference type="ARBA" id="ARBA00023027"/>
    </source>
</evidence>
<comment type="similarity">
    <text evidence="11">Belongs to the MnmG family. TrmFO subfamily.</text>
</comment>
<dbReference type="NCBIfam" id="NF003739">
    <property type="entry name" value="PRK05335.1"/>
    <property type="match status" value="1"/>
</dbReference>
<dbReference type="EC" id="2.1.1.74" evidence="11"/>
<evidence type="ECO:0000256" key="1">
    <source>
        <dbReference type="ARBA" id="ARBA00001974"/>
    </source>
</evidence>
<keyword evidence="5 11" id="KW-0285">Flavoprotein</keyword>
<dbReference type="STRING" id="1298851.TST_1405"/>
<feature type="domain" description="MnmG N-terminal" evidence="12">
    <location>
        <begin position="4"/>
        <end position="365"/>
    </location>
</feature>
<reference evidence="14" key="1">
    <citation type="journal article" date="2018" name="Science">
        <title>A primordial and reversible TCA cycle in a facultatively chemolithoautotrophic thermophile.</title>
        <authorList>
            <person name="Nunoura T."/>
            <person name="Chikaraishi Y."/>
            <person name="Izaki R."/>
            <person name="Suwa T."/>
            <person name="Sato T."/>
            <person name="Harada T."/>
            <person name="Mori K."/>
            <person name="Kato Y."/>
            <person name="Miyazaki M."/>
            <person name="Shimamura S."/>
            <person name="Yanagawa K."/>
            <person name="Shuto A."/>
            <person name="Ohkouchi N."/>
            <person name="Fujita N."/>
            <person name="Takaki Y."/>
            <person name="Atomi H."/>
            <person name="Takai K."/>
        </authorList>
    </citation>
    <scope>NUCLEOTIDE SEQUENCE [LARGE SCALE GENOMIC DNA]</scope>
    <source>
        <strain evidence="14">DSM 17441 / JCM 13301 / NBRC 103674 / ABI70S6</strain>
    </source>
</reference>
<evidence type="ECO:0000256" key="9">
    <source>
        <dbReference type="ARBA" id="ARBA00022857"/>
    </source>
</evidence>